<protein>
    <submittedName>
        <fullName evidence="1">Uncharacterized protein</fullName>
    </submittedName>
</protein>
<dbReference type="EMBL" id="SGPJ01000287">
    <property type="protein sequence ID" value="THG95789.1"/>
    <property type="molecule type" value="Genomic_DNA"/>
</dbReference>
<gene>
    <name evidence="1" type="ORF">EW026_g5921</name>
</gene>
<organism evidence="1 2">
    <name type="scientific">Hermanssonia centrifuga</name>
    <dbReference type="NCBI Taxonomy" id="98765"/>
    <lineage>
        <taxon>Eukaryota</taxon>
        <taxon>Fungi</taxon>
        <taxon>Dikarya</taxon>
        <taxon>Basidiomycota</taxon>
        <taxon>Agaricomycotina</taxon>
        <taxon>Agaricomycetes</taxon>
        <taxon>Polyporales</taxon>
        <taxon>Meruliaceae</taxon>
        <taxon>Hermanssonia</taxon>
    </lineage>
</organism>
<sequence length="61" mass="6716">MIIHILGFAFLAPAGKNIPSLMLNPQAVGIFPVSGSVEQFTDRFEISFYTWTLGGFPRKGE</sequence>
<accession>A0A4S4KH00</accession>
<comment type="caution">
    <text evidence="1">The sequence shown here is derived from an EMBL/GenBank/DDBJ whole genome shotgun (WGS) entry which is preliminary data.</text>
</comment>
<proteinExistence type="predicted"/>
<name>A0A4S4KH00_9APHY</name>
<evidence type="ECO:0000313" key="1">
    <source>
        <dbReference type="EMBL" id="THG95789.1"/>
    </source>
</evidence>
<keyword evidence="2" id="KW-1185">Reference proteome</keyword>
<reference evidence="1 2" key="1">
    <citation type="submission" date="2019-02" db="EMBL/GenBank/DDBJ databases">
        <title>Genome sequencing of the rare red list fungi Phlebia centrifuga.</title>
        <authorList>
            <person name="Buettner E."/>
            <person name="Kellner H."/>
        </authorList>
    </citation>
    <scope>NUCLEOTIDE SEQUENCE [LARGE SCALE GENOMIC DNA]</scope>
    <source>
        <strain evidence="1 2">DSM 108282</strain>
    </source>
</reference>
<evidence type="ECO:0000313" key="2">
    <source>
        <dbReference type="Proteomes" id="UP000309038"/>
    </source>
</evidence>
<dbReference type="AlphaFoldDB" id="A0A4S4KH00"/>
<dbReference type="Proteomes" id="UP000309038">
    <property type="component" value="Unassembled WGS sequence"/>
</dbReference>